<organism evidence="3 4">
    <name type="scientific">Segniliparus rotundus (strain ATCC BAA-972 / CDC 1076 / CIP 108378 / DSM 44985 / JCM 13578)</name>
    <dbReference type="NCBI Taxonomy" id="640132"/>
    <lineage>
        <taxon>Bacteria</taxon>
        <taxon>Bacillati</taxon>
        <taxon>Actinomycetota</taxon>
        <taxon>Actinomycetes</taxon>
        <taxon>Mycobacteriales</taxon>
        <taxon>Segniliparaceae</taxon>
        <taxon>Segniliparus</taxon>
    </lineage>
</organism>
<keyword evidence="4" id="KW-1185">Reference proteome</keyword>
<dbReference type="KEGG" id="srt:Srot_2451"/>
<dbReference type="EMBL" id="CP001958">
    <property type="protein sequence ID" value="ADG98895.1"/>
    <property type="molecule type" value="Genomic_DNA"/>
</dbReference>
<dbReference type="HOGENOM" id="CLU_026443_2_1_11"/>
<gene>
    <name evidence="3" type="ordered locus">Srot_2451</name>
</gene>
<evidence type="ECO:0008006" key="5">
    <source>
        <dbReference type="Google" id="ProtNLM"/>
    </source>
</evidence>
<dbReference type="eggNOG" id="COG2828">
    <property type="taxonomic scope" value="Bacteria"/>
</dbReference>
<dbReference type="AlphaFoldDB" id="D6ZBE3"/>
<evidence type="ECO:0000313" key="3">
    <source>
        <dbReference type="EMBL" id="ADG98895.1"/>
    </source>
</evidence>
<dbReference type="GO" id="GO:0016853">
    <property type="term" value="F:isomerase activity"/>
    <property type="evidence" value="ECO:0007669"/>
    <property type="project" value="UniProtKB-KW"/>
</dbReference>
<keyword evidence="2" id="KW-0413">Isomerase</keyword>
<evidence type="ECO:0000256" key="2">
    <source>
        <dbReference type="ARBA" id="ARBA00023235"/>
    </source>
</evidence>
<dbReference type="OrthoDB" id="9779763at2"/>
<name>D6ZBE3_SEGRD</name>
<dbReference type="Proteomes" id="UP000002247">
    <property type="component" value="Chromosome"/>
</dbReference>
<dbReference type="Gene3D" id="3.10.310.10">
    <property type="entry name" value="Diaminopimelate Epimerase, Chain A, domain 1"/>
    <property type="match status" value="2"/>
</dbReference>
<dbReference type="SUPFAM" id="SSF54506">
    <property type="entry name" value="Diaminopimelate epimerase-like"/>
    <property type="match status" value="2"/>
</dbReference>
<proteinExistence type="inferred from homology"/>
<dbReference type="PANTHER" id="PTHR43709">
    <property type="entry name" value="ACONITATE ISOMERASE-RELATED"/>
    <property type="match status" value="1"/>
</dbReference>
<dbReference type="Pfam" id="PF04303">
    <property type="entry name" value="PrpF"/>
    <property type="match status" value="1"/>
</dbReference>
<evidence type="ECO:0000313" key="4">
    <source>
        <dbReference type="Proteomes" id="UP000002247"/>
    </source>
</evidence>
<evidence type="ECO:0000256" key="1">
    <source>
        <dbReference type="ARBA" id="ARBA00007673"/>
    </source>
</evidence>
<accession>D6ZBE3</accession>
<dbReference type="PANTHER" id="PTHR43709:SF3">
    <property type="entry name" value="ISOMERASE YBHH-RELATED"/>
    <property type="match status" value="1"/>
</dbReference>
<dbReference type="InterPro" id="IPR007400">
    <property type="entry name" value="PrpF-like"/>
</dbReference>
<comment type="similarity">
    <text evidence="1">Belongs to the PrpF family.</text>
</comment>
<reference evidence="3 4" key="1">
    <citation type="journal article" date="2010" name="Stand. Genomic Sci.">
        <title>Complete genome sequence of Segniliparus rotundus type strain (CDC 1076).</title>
        <authorList>
            <person name="Sikorski J."/>
            <person name="Lapidus A."/>
            <person name="Copeland A."/>
            <person name="Misra M."/>
            <person name="Glavina Del Rio T."/>
            <person name="Nolan M."/>
            <person name="Lucas S."/>
            <person name="Chen F."/>
            <person name="Tice H."/>
            <person name="Cheng J.F."/>
            <person name="Jando M."/>
            <person name="Schneider S."/>
            <person name="Bruce D."/>
            <person name="Goodwin L."/>
            <person name="Pitluck S."/>
            <person name="Liolios K."/>
            <person name="Mikhailova N."/>
            <person name="Pati A."/>
            <person name="Ivanova N."/>
            <person name="Mavromatis K."/>
            <person name="Chen A."/>
            <person name="Palaniappan K."/>
            <person name="Chertkov O."/>
            <person name="Land M."/>
            <person name="Hauser L."/>
            <person name="Chang Y.J."/>
            <person name="Jeffries C.D."/>
            <person name="Brettin T."/>
            <person name="Detter J.C."/>
            <person name="Han C."/>
            <person name="Rohde M."/>
            <person name="Goker M."/>
            <person name="Bristow J."/>
            <person name="Eisen J.A."/>
            <person name="Markowitz V."/>
            <person name="Hugenholtz P."/>
            <person name="Kyrpides N.C."/>
            <person name="Klenk H.P."/>
        </authorList>
    </citation>
    <scope>NUCLEOTIDE SEQUENCE [LARGE SCALE GENOMIC DNA]</scope>
    <source>
        <strain evidence="4">ATCC BAA-972 / CDC 1076 / CIP 108378 / DSM 44985 / JCM 13578</strain>
    </source>
</reference>
<dbReference type="STRING" id="640132.Srot_2451"/>
<sequence>MFLSLPAALFRGGTSKGLFFVRDDLAQLGVPLDVALTSVMGGADPRQIDGIGGGSTTTSKVAIVSRSAENDIDVDYLFAQVDPQTGTVDWTPTCGNVLTGVGPFAIERGLVPTAGDTTQVRVRLVNTGAKVVLDVCTRDGRVQYSGGHRIAGVAAAAAPVRMTFTDFVGGTSGSLFPTGNRADVVGGIAVSCVDAGVCAMLVRADDLGVVGDESPAEINANRILLQHVESMRRAAGELMGMGDVAGRVVPKVMIVSNSPRADIRSRYLVPTSCHPAHTVSGAINLVTALSSPGTVAHSLAPGRGMKSTLAVEHPAGIIDLDVVMRDETPVGVALTRTARKIFEGSVFCEIDDQARRGRNKLAA</sequence>
<protein>
    <recommendedName>
        <fullName evidence="5">PrpF protein</fullName>
    </recommendedName>
</protein>